<evidence type="ECO:0000313" key="1">
    <source>
        <dbReference type="EMBL" id="KXN64903.1"/>
    </source>
</evidence>
<dbReference type="AlphaFoldDB" id="A0A137NQ75"/>
<dbReference type="EMBL" id="KQ965080">
    <property type="protein sequence ID" value="KXN64903.1"/>
    <property type="molecule type" value="Genomic_DNA"/>
</dbReference>
<evidence type="ECO:0000313" key="2">
    <source>
        <dbReference type="Proteomes" id="UP000070444"/>
    </source>
</evidence>
<proteinExistence type="predicted"/>
<keyword evidence="2" id="KW-1185">Reference proteome</keyword>
<name>A0A137NQ75_CONC2</name>
<gene>
    <name evidence="1" type="ORF">CONCODRAFT_74560</name>
</gene>
<dbReference type="Proteomes" id="UP000070444">
    <property type="component" value="Unassembled WGS sequence"/>
</dbReference>
<protein>
    <submittedName>
        <fullName evidence="1">Uncharacterized protein</fullName>
    </submittedName>
</protein>
<organism evidence="1 2">
    <name type="scientific">Conidiobolus coronatus (strain ATCC 28846 / CBS 209.66 / NRRL 28638)</name>
    <name type="common">Delacroixia coronata</name>
    <dbReference type="NCBI Taxonomy" id="796925"/>
    <lineage>
        <taxon>Eukaryota</taxon>
        <taxon>Fungi</taxon>
        <taxon>Fungi incertae sedis</taxon>
        <taxon>Zoopagomycota</taxon>
        <taxon>Entomophthoromycotina</taxon>
        <taxon>Entomophthoromycetes</taxon>
        <taxon>Entomophthorales</taxon>
        <taxon>Ancylistaceae</taxon>
        <taxon>Conidiobolus</taxon>
    </lineage>
</organism>
<sequence>MSSPLNIFPSSPPLSISSDNIDILNTILDSNELELYNDFMNYEPYISWLNVPTYYYNGLFIKAIIDDNYYYIKLDQENIHNYINCDIIRYNELKYKSNNFNLYNRLIDYNILYEDYIIKIVDFIFDDVPIKFYFNDRYIPHIASFGTNTLNHYGVRIDNYGCAVFDFCIEGRGLRTYTYSISNGFQQYSIL</sequence>
<accession>A0A137NQ75</accession>
<reference evidence="1 2" key="1">
    <citation type="journal article" date="2015" name="Genome Biol. Evol.">
        <title>Phylogenomic analyses indicate that early fungi evolved digesting cell walls of algal ancestors of land plants.</title>
        <authorList>
            <person name="Chang Y."/>
            <person name="Wang S."/>
            <person name="Sekimoto S."/>
            <person name="Aerts A.L."/>
            <person name="Choi C."/>
            <person name="Clum A."/>
            <person name="LaButti K.M."/>
            <person name="Lindquist E.A."/>
            <person name="Yee Ngan C."/>
            <person name="Ohm R.A."/>
            <person name="Salamov A.A."/>
            <person name="Grigoriev I.V."/>
            <person name="Spatafora J.W."/>
            <person name="Berbee M.L."/>
        </authorList>
    </citation>
    <scope>NUCLEOTIDE SEQUENCE [LARGE SCALE GENOMIC DNA]</scope>
    <source>
        <strain evidence="1 2">NRRL 28638</strain>
    </source>
</reference>